<keyword evidence="3" id="KW-1185">Reference proteome</keyword>
<feature type="domain" description="Bacterial bifunctional deaminase-reductase C-terminal" evidence="1">
    <location>
        <begin position="4"/>
        <end position="186"/>
    </location>
</feature>
<sequence length="196" mass="21634">MSRVVVINFVSLDGIIQAPLRADEDTDGGFAHGGWVHPFMDETVATFMSGATSRAAGLLLGRRTYKNFVVDWEQTDATDPAIAAMNRIPKYLVSRTLTDPSWHNTIRLGPDLPAEVQRLRDGGDGEILVFGSGQLVPLLHQHDLVDEYRLLIFPILLGSGKRMFADTAGLTTFRLTDSRVSDSGVTINSYRRTRSD</sequence>
<dbReference type="InterPro" id="IPR002734">
    <property type="entry name" value="RibDG_C"/>
</dbReference>
<dbReference type="AlphaFoldDB" id="A0A4R2HX31"/>
<dbReference type="EMBL" id="SLWN01000001">
    <property type="protein sequence ID" value="TCO36012.1"/>
    <property type="molecule type" value="Genomic_DNA"/>
</dbReference>
<organism evidence="2 3">
    <name type="scientific">Kribbella steppae</name>
    <dbReference type="NCBI Taxonomy" id="2512223"/>
    <lineage>
        <taxon>Bacteria</taxon>
        <taxon>Bacillati</taxon>
        <taxon>Actinomycetota</taxon>
        <taxon>Actinomycetes</taxon>
        <taxon>Propionibacteriales</taxon>
        <taxon>Kribbellaceae</taxon>
        <taxon>Kribbella</taxon>
    </lineage>
</organism>
<dbReference type="Gene3D" id="3.40.430.10">
    <property type="entry name" value="Dihydrofolate Reductase, subunit A"/>
    <property type="match status" value="1"/>
</dbReference>
<dbReference type="GO" id="GO:0008703">
    <property type="term" value="F:5-amino-6-(5-phosphoribosylamino)uracil reductase activity"/>
    <property type="evidence" value="ECO:0007669"/>
    <property type="project" value="InterPro"/>
</dbReference>
<dbReference type="RefSeq" id="WP_132207616.1">
    <property type="nucleotide sequence ID" value="NZ_SLWN01000001.1"/>
</dbReference>
<dbReference type="PANTHER" id="PTHR38011:SF2">
    <property type="entry name" value="BIFUNCTIONAL DEAMINASE-REDUCTASE DOMAIN PROTEIN"/>
    <property type="match status" value="1"/>
</dbReference>
<accession>A0A4R2HX31</accession>
<dbReference type="GO" id="GO:0009231">
    <property type="term" value="P:riboflavin biosynthetic process"/>
    <property type="evidence" value="ECO:0007669"/>
    <property type="project" value="InterPro"/>
</dbReference>
<dbReference type="InterPro" id="IPR024072">
    <property type="entry name" value="DHFR-like_dom_sf"/>
</dbReference>
<evidence type="ECO:0000313" key="2">
    <source>
        <dbReference type="EMBL" id="TCO36012.1"/>
    </source>
</evidence>
<name>A0A4R2HX31_9ACTN</name>
<comment type="caution">
    <text evidence="2">The sequence shown here is derived from an EMBL/GenBank/DDBJ whole genome shotgun (WGS) entry which is preliminary data.</text>
</comment>
<dbReference type="Proteomes" id="UP000294508">
    <property type="component" value="Unassembled WGS sequence"/>
</dbReference>
<dbReference type="PANTHER" id="PTHR38011">
    <property type="entry name" value="DIHYDROFOLATE REDUCTASE FAMILY PROTEIN (AFU_ORTHOLOGUE AFUA_8G06820)"/>
    <property type="match status" value="1"/>
</dbReference>
<reference evidence="2 3" key="1">
    <citation type="journal article" date="2015" name="Stand. Genomic Sci.">
        <title>Genomic Encyclopedia of Bacterial and Archaeal Type Strains, Phase III: the genomes of soil and plant-associated and newly described type strains.</title>
        <authorList>
            <person name="Whitman W.B."/>
            <person name="Woyke T."/>
            <person name="Klenk H.P."/>
            <person name="Zhou Y."/>
            <person name="Lilburn T.G."/>
            <person name="Beck B.J."/>
            <person name="De Vos P."/>
            <person name="Vandamme P."/>
            <person name="Eisen J.A."/>
            <person name="Garrity G."/>
            <person name="Hugenholtz P."/>
            <person name="Kyrpides N.C."/>
        </authorList>
    </citation>
    <scope>NUCLEOTIDE SEQUENCE [LARGE SCALE GENOMIC DNA]</scope>
    <source>
        <strain evidence="2 3">VKM Ac-2572</strain>
    </source>
</reference>
<protein>
    <submittedName>
        <fullName evidence="2">Dihydrofolate reductase</fullName>
    </submittedName>
</protein>
<evidence type="ECO:0000313" key="3">
    <source>
        <dbReference type="Proteomes" id="UP000294508"/>
    </source>
</evidence>
<proteinExistence type="predicted"/>
<evidence type="ECO:0000259" key="1">
    <source>
        <dbReference type="Pfam" id="PF01872"/>
    </source>
</evidence>
<dbReference type="Pfam" id="PF01872">
    <property type="entry name" value="RibD_C"/>
    <property type="match status" value="1"/>
</dbReference>
<dbReference type="OrthoDB" id="3471498at2"/>
<gene>
    <name evidence="2" type="ORF">EV652_101901</name>
</gene>
<dbReference type="SUPFAM" id="SSF53597">
    <property type="entry name" value="Dihydrofolate reductase-like"/>
    <property type="match status" value="1"/>
</dbReference>
<dbReference type="InterPro" id="IPR050765">
    <property type="entry name" value="Riboflavin_Biosynth_HTPR"/>
</dbReference>